<keyword evidence="2" id="KW-1133">Transmembrane helix</keyword>
<name>A0AAN6SB04_9PEZI</name>
<comment type="caution">
    <text evidence="3">The sequence shown here is derived from an EMBL/GenBank/DDBJ whole genome shotgun (WGS) entry which is preliminary data.</text>
</comment>
<dbReference type="EMBL" id="MU859450">
    <property type="protein sequence ID" value="KAK3947000.1"/>
    <property type="molecule type" value="Genomic_DNA"/>
</dbReference>
<feature type="region of interest" description="Disordered" evidence="1">
    <location>
        <begin position="1"/>
        <end position="106"/>
    </location>
</feature>
<evidence type="ECO:0000313" key="3">
    <source>
        <dbReference type="EMBL" id="KAK3947000.1"/>
    </source>
</evidence>
<feature type="compositionally biased region" description="Basic and acidic residues" evidence="1">
    <location>
        <begin position="1"/>
        <end position="10"/>
    </location>
</feature>
<evidence type="ECO:0000313" key="4">
    <source>
        <dbReference type="Proteomes" id="UP001303222"/>
    </source>
</evidence>
<gene>
    <name evidence="3" type="ORF">QBC32DRAFT_107411</name>
</gene>
<dbReference type="InterPro" id="IPR036908">
    <property type="entry name" value="RlpA-like_sf"/>
</dbReference>
<dbReference type="Proteomes" id="UP001303222">
    <property type="component" value="Unassembled WGS sequence"/>
</dbReference>
<dbReference type="AlphaFoldDB" id="A0AAN6SB04"/>
<evidence type="ECO:0000256" key="1">
    <source>
        <dbReference type="SAM" id="MobiDB-lite"/>
    </source>
</evidence>
<dbReference type="SUPFAM" id="SSF50685">
    <property type="entry name" value="Barwin-like endoglucanases"/>
    <property type="match status" value="1"/>
</dbReference>
<reference evidence="3" key="2">
    <citation type="submission" date="2023-06" db="EMBL/GenBank/DDBJ databases">
        <authorList>
            <consortium name="Lawrence Berkeley National Laboratory"/>
            <person name="Mondo S.J."/>
            <person name="Hensen N."/>
            <person name="Bonometti L."/>
            <person name="Westerberg I."/>
            <person name="Brannstrom I.O."/>
            <person name="Guillou S."/>
            <person name="Cros-Aarteil S."/>
            <person name="Calhoun S."/>
            <person name="Haridas S."/>
            <person name="Kuo A."/>
            <person name="Pangilinan J."/>
            <person name="Riley R."/>
            <person name="Labutti K."/>
            <person name="Andreopoulos B."/>
            <person name="Lipzen A."/>
            <person name="Chen C."/>
            <person name="Yanf M."/>
            <person name="Daum C."/>
            <person name="Ng V."/>
            <person name="Clum A."/>
            <person name="Steindorff A."/>
            <person name="Ohm R."/>
            <person name="Martin F."/>
            <person name="Silar P."/>
            <person name="Natvig D."/>
            <person name="Lalanne C."/>
            <person name="Gautier V."/>
            <person name="Ament-Velasquez S.L."/>
            <person name="Kruys A."/>
            <person name="Hutchinson M.I."/>
            <person name="Powell A.J."/>
            <person name="Barry K."/>
            <person name="Miller A.N."/>
            <person name="Grigoriev I.V."/>
            <person name="Debuchy R."/>
            <person name="Gladieux P."/>
            <person name="Thoren M.H."/>
            <person name="Johannesson H."/>
        </authorList>
    </citation>
    <scope>NUCLEOTIDE SEQUENCE</scope>
    <source>
        <strain evidence="3">CBS 626.80</strain>
    </source>
</reference>
<feature type="transmembrane region" description="Helical" evidence="2">
    <location>
        <begin position="279"/>
        <end position="305"/>
    </location>
</feature>
<feature type="region of interest" description="Disordered" evidence="1">
    <location>
        <begin position="455"/>
        <end position="474"/>
    </location>
</feature>
<feature type="region of interest" description="Disordered" evidence="1">
    <location>
        <begin position="308"/>
        <end position="327"/>
    </location>
</feature>
<keyword evidence="2" id="KW-0812">Transmembrane</keyword>
<sequence>MASNISERDLPIPLPSPLQSHPPDFPTTYSRADDADPEPVSPISSILPMSPVPTRPGQGQAAGLRMVSPSPAPTAVSSRPLPALPPLDTSPEATAQEEPPYIANTRHQVEQRIRYLPEWETPRNPPKRGKLQQTRNLLSSIPFLEARKQPSFVKKQHKPRSKSIPSLFSLVDPVGEKDSREATSPNDDQHGGVISAGWRKSLGFGYMGRNSFAGGLDPERHGKGGGGILPTHTVTTLGSIPNPPPPPRLTEKERVRKWVNRRLLPPEKRYPFGLNRRRFCLFFLLPLLLLLLLGLALGLGLGLGLKHHHKDDDSDSDIPLPSPLGEDPPLTVHQATFTSYSPSSRVGACGMDVKTDAMDVAISYKIWDEAAKRDSAKLHPRNLPDGSFDPQWKRNPLCGNIILIRQQGDLQKDEWVQAKVMDRCGPDRCPEVEDLDLTVGAFETVYNITLGGVLPDSDQEDDGGREGWWAWPAE</sequence>
<proteinExistence type="predicted"/>
<keyword evidence="2" id="KW-0472">Membrane</keyword>
<feature type="compositionally biased region" description="Low complexity" evidence="1">
    <location>
        <begin position="67"/>
        <end position="80"/>
    </location>
</feature>
<accession>A0AAN6SB04</accession>
<evidence type="ECO:0000256" key="2">
    <source>
        <dbReference type="SAM" id="Phobius"/>
    </source>
</evidence>
<dbReference type="Gene3D" id="2.40.40.10">
    <property type="entry name" value="RlpA-like domain"/>
    <property type="match status" value="1"/>
</dbReference>
<dbReference type="CDD" id="cd22191">
    <property type="entry name" value="DPBB_RlpA_EXP_N-like"/>
    <property type="match status" value="1"/>
</dbReference>
<protein>
    <submittedName>
        <fullName evidence="3">Uncharacterized protein</fullName>
    </submittedName>
</protein>
<keyword evidence="4" id="KW-1185">Reference proteome</keyword>
<reference evidence="3" key="1">
    <citation type="journal article" date="2023" name="Mol. Phylogenet. Evol.">
        <title>Genome-scale phylogeny and comparative genomics of the fungal order Sordariales.</title>
        <authorList>
            <person name="Hensen N."/>
            <person name="Bonometti L."/>
            <person name="Westerberg I."/>
            <person name="Brannstrom I.O."/>
            <person name="Guillou S."/>
            <person name="Cros-Aarteil S."/>
            <person name="Calhoun S."/>
            <person name="Haridas S."/>
            <person name="Kuo A."/>
            <person name="Mondo S."/>
            <person name="Pangilinan J."/>
            <person name="Riley R."/>
            <person name="LaButti K."/>
            <person name="Andreopoulos B."/>
            <person name="Lipzen A."/>
            <person name="Chen C."/>
            <person name="Yan M."/>
            <person name="Daum C."/>
            <person name="Ng V."/>
            <person name="Clum A."/>
            <person name="Steindorff A."/>
            <person name="Ohm R.A."/>
            <person name="Martin F."/>
            <person name="Silar P."/>
            <person name="Natvig D.O."/>
            <person name="Lalanne C."/>
            <person name="Gautier V."/>
            <person name="Ament-Velasquez S.L."/>
            <person name="Kruys A."/>
            <person name="Hutchinson M.I."/>
            <person name="Powell A.J."/>
            <person name="Barry K."/>
            <person name="Miller A.N."/>
            <person name="Grigoriev I.V."/>
            <person name="Debuchy R."/>
            <person name="Gladieux P."/>
            <person name="Hiltunen Thoren M."/>
            <person name="Johannesson H."/>
        </authorList>
    </citation>
    <scope>NUCLEOTIDE SEQUENCE</scope>
    <source>
        <strain evidence="3">CBS 626.80</strain>
    </source>
</reference>
<organism evidence="3 4">
    <name type="scientific">Pseudoneurospora amorphoporcata</name>
    <dbReference type="NCBI Taxonomy" id="241081"/>
    <lineage>
        <taxon>Eukaryota</taxon>
        <taxon>Fungi</taxon>
        <taxon>Dikarya</taxon>
        <taxon>Ascomycota</taxon>
        <taxon>Pezizomycotina</taxon>
        <taxon>Sordariomycetes</taxon>
        <taxon>Sordariomycetidae</taxon>
        <taxon>Sordariales</taxon>
        <taxon>Sordariaceae</taxon>
        <taxon>Pseudoneurospora</taxon>
    </lineage>
</organism>
<feature type="region of interest" description="Disordered" evidence="1">
    <location>
        <begin position="149"/>
        <end position="169"/>
    </location>
</feature>